<evidence type="ECO:0000256" key="3">
    <source>
        <dbReference type="ARBA" id="ARBA00022679"/>
    </source>
</evidence>
<feature type="transmembrane region" description="Helical" evidence="7">
    <location>
        <begin position="103"/>
        <end position="120"/>
    </location>
</feature>
<feature type="transmembrane region" description="Helical" evidence="7">
    <location>
        <begin position="177"/>
        <end position="198"/>
    </location>
</feature>
<dbReference type="InterPro" id="IPR001640">
    <property type="entry name" value="Lgt"/>
</dbReference>
<keyword evidence="2" id="KW-1003">Cell membrane</keyword>
<keyword evidence="4 7" id="KW-0812">Transmembrane</keyword>
<keyword evidence="6 7" id="KW-0472">Membrane</keyword>
<keyword evidence="8" id="KW-0449">Lipoprotein</keyword>
<feature type="transmembrane region" description="Helical" evidence="7">
    <location>
        <begin position="44"/>
        <end position="63"/>
    </location>
</feature>
<name>A0A136KJK3_9BACT</name>
<dbReference type="GO" id="GO:0042158">
    <property type="term" value="P:lipoprotein biosynthetic process"/>
    <property type="evidence" value="ECO:0007669"/>
    <property type="project" value="InterPro"/>
</dbReference>
<sequence length="336" mass="38409">MSPISLDAPQYLIYVFIFVFFVAYILSFWLFTRKDLKANTIFDIAFLNIISAVISSRLLGMLLNLETYLERGVGLLPLNETSEGLRLLYQLPWSFFRFNDGNFSYIGIFLGLVIGMLIIYKNSNQKKTVFLLFDKLVLSYAFANLFLLIGLFIHGYAAGELTESILGIRYADGTVRYSIQLIQFSIITIFLVFSGLTWRVFANKQGMLSIIFFLIFSVSELYLRTITANYQPSFYEMLDYHQLIAVVVFFVGLILLIGNILENRTINKSFGGFTRSRSVAEAQFINQDRASRARERAKLNQNIETESSFGKTAGRDRFILSFGDKLRQEADGKDSN</sequence>
<comment type="caution">
    <text evidence="8">The sequence shown here is derived from an EMBL/GenBank/DDBJ whole genome shotgun (WGS) entry which is preliminary data.</text>
</comment>
<dbReference type="STRING" id="1617427.UZ20_WS6002000392"/>
<feature type="transmembrane region" description="Helical" evidence="7">
    <location>
        <begin position="205"/>
        <end position="223"/>
    </location>
</feature>
<feature type="transmembrane region" description="Helical" evidence="7">
    <location>
        <begin position="12"/>
        <end position="32"/>
    </location>
</feature>
<evidence type="ECO:0000256" key="5">
    <source>
        <dbReference type="ARBA" id="ARBA00022989"/>
    </source>
</evidence>
<proteinExistence type="inferred from homology"/>
<dbReference type="GO" id="GO:0005886">
    <property type="term" value="C:plasma membrane"/>
    <property type="evidence" value="ECO:0007669"/>
    <property type="project" value="InterPro"/>
</dbReference>
<accession>A0A136KJK3</accession>
<evidence type="ECO:0000256" key="4">
    <source>
        <dbReference type="ARBA" id="ARBA00022692"/>
    </source>
</evidence>
<feature type="transmembrane region" description="Helical" evidence="7">
    <location>
        <begin position="243"/>
        <end position="261"/>
    </location>
</feature>
<dbReference type="GO" id="GO:0008961">
    <property type="term" value="F:phosphatidylglycerol-prolipoprotein diacylglyceryl transferase activity"/>
    <property type="evidence" value="ECO:0007669"/>
    <property type="project" value="InterPro"/>
</dbReference>
<dbReference type="Proteomes" id="UP000070449">
    <property type="component" value="Unassembled WGS sequence"/>
</dbReference>
<dbReference type="AlphaFoldDB" id="A0A136KJK3"/>
<evidence type="ECO:0000256" key="2">
    <source>
        <dbReference type="ARBA" id="ARBA00022475"/>
    </source>
</evidence>
<dbReference type="EMBL" id="JYPD01000014">
    <property type="protein sequence ID" value="KXK09589.1"/>
    <property type="molecule type" value="Genomic_DNA"/>
</dbReference>
<feature type="transmembrane region" description="Helical" evidence="7">
    <location>
        <begin position="132"/>
        <end position="157"/>
    </location>
</feature>
<reference evidence="8 9" key="1">
    <citation type="submission" date="2015-02" db="EMBL/GenBank/DDBJ databases">
        <title>Improved understanding of the partial-nitritation anammox process through 23 genomes representing the majority of the microbial community.</title>
        <authorList>
            <person name="Speth D.R."/>
            <person name="In T Zandt M."/>
            <person name="Guerrero Cruz S."/>
            <person name="Jetten M.S."/>
            <person name="Dutilh B.E."/>
        </authorList>
    </citation>
    <scope>NUCLEOTIDE SEQUENCE [LARGE SCALE GENOMIC DNA]</scope>
    <source>
        <strain evidence="8">OLB21</strain>
    </source>
</reference>
<evidence type="ECO:0000313" key="9">
    <source>
        <dbReference type="Proteomes" id="UP000070449"/>
    </source>
</evidence>
<evidence type="ECO:0000256" key="7">
    <source>
        <dbReference type="SAM" id="Phobius"/>
    </source>
</evidence>
<evidence type="ECO:0000256" key="6">
    <source>
        <dbReference type="ARBA" id="ARBA00023136"/>
    </source>
</evidence>
<comment type="similarity">
    <text evidence="1">Belongs to the Lgt family.</text>
</comment>
<evidence type="ECO:0000313" key="8">
    <source>
        <dbReference type="EMBL" id="KXK09589.1"/>
    </source>
</evidence>
<organism evidence="8 9">
    <name type="scientific">candidate division WS6 bacterium OLB21</name>
    <dbReference type="NCBI Taxonomy" id="1617427"/>
    <lineage>
        <taxon>Bacteria</taxon>
        <taxon>Candidatus Dojkabacteria</taxon>
    </lineage>
</organism>
<gene>
    <name evidence="8" type="primary">lgt_1</name>
    <name evidence="8" type="ORF">UZ20_WS6002000392</name>
</gene>
<protein>
    <submittedName>
        <fullName evidence="8">Prolipoprotein diacylglyceryl transferase</fullName>
    </submittedName>
</protein>
<dbReference type="PANTHER" id="PTHR30589:SF0">
    <property type="entry name" value="PHOSPHATIDYLGLYCEROL--PROLIPOPROTEIN DIACYLGLYCERYL TRANSFERASE"/>
    <property type="match status" value="1"/>
</dbReference>
<keyword evidence="5 7" id="KW-1133">Transmembrane helix</keyword>
<keyword evidence="3 8" id="KW-0808">Transferase</keyword>
<dbReference type="PANTHER" id="PTHR30589">
    <property type="entry name" value="PROLIPOPROTEIN DIACYLGLYCERYL TRANSFERASE"/>
    <property type="match status" value="1"/>
</dbReference>
<evidence type="ECO:0000256" key="1">
    <source>
        <dbReference type="ARBA" id="ARBA00007150"/>
    </source>
</evidence>